<evidence type="ECO:0000259" key="2">
    <source>
        <dbReference type="Pfam" id="PF20152"/>
    </source>
</evidence>
<accession>A0A8H3HFS0</accession>
<dbReference type="PANTHER" id="PTHR40465">
    <property type="entry name" value="CHROMOSOME 1, WHOLE GENOME SHOTGUN SEQUENCE"/>
    <property type="match status" value="1"/>
</dbReference>
<feature type="domain" description="DUF6534" evidence="2">
    <location>
        <begin position="195"/>
        <end position="269"/>
    </location>
</feature>
<evidence type="ECO:0000313" key="3">
    <source>
        <dbReference type="EMBL" id="CAE6527238.1"/>
    </source>
</evidence>
<feature type="transmembrane region" description="Helical" evidence="1">
    <location>
        <begin position="185"/>
        <end position="209"/>
    </location>
</feature>
<keyword evidence="1" id="KW-0812">Transmembrane</keyword>
<dbReference type="AlphaFoldDB" id="A0A8H3HFS0"/>
<name>A0A8H3HFS0_9AGAM</name>
<protein>
    <recommendedName>
        <fullName evidence="2">DUF6534 domain-containing protein</fullName>
    </recommendedName>
</protein>
<evidence type="ECO:0000256" key="1">
    <source>
        <dbReference type="SAM" id="Phobius"/>
    </source>
</evidence>
<proteinExistence type="predicted"/>
<organism evidence="3 4">
    <name type="scientific">Rhizoctonia solani</name>
    <dbReference type="NCBI Taxonomy" id="456999"/>
    <lineage>
        <taxon>Eukaryota</taxon>
        <taxon>Fungi</taxon>
        <taxon>Dikarya</taxon>
        <taxon>Basidiomycota</taxon>
        <taxon>Agaricomycotina</taxon>
        <taxon>Agaricomycetes</taxon>
        <taxon>Cantharellales</taxon>
        <taxon>Ceratobasidiaceae</taxon>
        <taxon>Rhizoctonia</taxon>
    </lineage>
</organism>
<gene>
    <name evidence="3" type="ORF">RDB_LOCUS125444</name>
</gene>
<feature type="transmembrane region" description="Helical" evidence="1">
    <location>
        <begin position="151"/>
        <end position="173"/>
    </location>
</feature>
<reference evidence="3" key="1">
    <citation type="submission" date="2021-01" db="EMBL/GenBank/DDBJ databases">
        <authorList>
            <person name="Kaushik A."/>
        </authorList>
    </citation>
    <scope>NUCLEOTIDE SEQUENCE</scope>
    <source>
        <strain evidence="3">Type strain: AG8-Rh-89/</strain>
    </source>
</reference>
<dbReference type="PANTHER" id="PTHR40465:SF1">
    <property type="entry name" value="DUF6534 DOMAIN-CONTAINING PROTEIN"/>
    <property type="match status" value="1"/>
</dbReference>
<dbReference type="EMBL" id="CAJMWZ010006766">
    <property type="protein sequence ID" value="CAE6527238.1"/>
    <property type="molecule type" value="Genomic_DNA"/>
</dbReference>
<keyword evidence="1" id="KW-1133">Transmembrane helix</keyword>
<comment type="caution">
    <text evidence="3">The sequence shown here is derived from an EMBL/GenBank/DDBJ whole genome shotgun (WGS) entry which is preliminary data.</text>
</comment>
<keyword evidence="1" id="KW-0472">Membrane</keyword>
<evidence type="ECO:0000313" key="4">
    <source>
        <dbReference type="Proteomes" id="UP000663850"/>
    </source>
</evidence>
<dbReference type="InterPro" id="IPR045339">
    <property type="entry name" value="DUF6534"/>
</dbReference>
<dbReference type="Pfam" id="PF20152">
    <property type="entry name" value="DUF6534"/>
    <property type="match status" value="1"/>
</dbReference>
<sequence length="282" mass="31777">MQSYMSKLFMSTEMDLCYLAIDTWGALRRPSLWCFSDAMWYLYWLEEQGQPAHQGSSCVCNDNEHVGNHIRVDLDMGSFRIQLWNIRKLGSKNLCVRFASVLTTLSACILFDFVSVLVLCDQSGDRNGGSGLFWNSSLEGKWKDTFLEPRLLAAVMVVLAVAGGIGAKVIFVHYNSVVYANKLKIPAYICLSCTLAVDLLITGIILQYLMRKRTINKHTNHLMSQLTKVTFESQFPPTLVTIGLFCIFTAKNDSFVSVPLLMTQCKLFTSYAECPEITKWVG</sequence>
<dbReference type="Proteomes" id="UP000663850">
    <property type="component" value="Unassembled WGS sequence"/>
</dbReference>